<reference evidence="11" key="1">
    <citation type="submission" date="2023-01" db="EMBL/GenBank/DDBJ databases">
        <title>Metagenome sequencing of chrysophaentin producing Chrysophaeum taylorii.</title>
        <authorList>
            <person name="Davison J."/>
            <person name="Bewley C."/>
        </authorList>
    </citation>
    <scope>NUCLEOTIDE SEQUENCE</scope>
    <source>
        <strain evidence="11">NIES-1699</strain>
    </source>
</reference>
<evidence type="ECO:0000256" key="10">
    <source>
        <dbReference type="SAM" id="MobiDB-lite"/>
    </source>
</evidence>
<name>A0AAD7XFL6_9STRA</name>
<keyword evidence="6" id="KW-0969">Cilium</keyword>
<comment type="caution">
    <text evidence="11">The sequence shown here is derived from an EMBL/GenBank/DDBJ whole genome shotgun (WGS) entry which is preliminary data.</text>
</comment>
<evidence type="ECO:0000313" key="11">
    <source>
        <dbReference type="EMBL" id="KAJ8599472.1"/>
    </source>
</evidence>
<gene>
    <name evidence="11" type="ORF">CTAYLR_008051</name>
</gene>
<keyword evidence="8" id="KW-0966">Cell projection</keyword>
<proteinExistence type="inferred from homology"/>
<dbReference type="Proteomes" id="UP001230188">
    <property type="component" value="Unassembled WGS sequence"/>
</dbReference>
<keyword evidence="5" id="KW-0970">Cilium biogenesis/degradation</keyword>
<evidence type="ECO:0000256" key="3">
    <source>
        <dbReference type="ARBA" id="ARBA00021602"/>
    </source>
</evidence>
<evidence type="ECO:0000256" key="5">
    <source>
        <dbReference type="ARBA" id="ARBA00022794"/>
    </source>
</evidence>
<sequence length="700" mass="76918">MGDLDEVIGSIVVGCEKCGTVVSEALAAFMARVIVENDPVQFAPDAELGAEDVCVLVESAISRLCERDAPAIETIKMQVGFDSTYASLEEELGRARRSREDEKNELIRQILLAKPKSANDFETLTALYRQIFAYLLKISRGSPALEVPPERRPWSTTGKKRDEGPAEREIAAALESVFPRIGLKSFVQLSSDEKRHQLEELGRIVTGIRLFNKESGKGGAGIERADEIAIRRLADLRKILEEQTREQEDLAMRYQETLVYCHLRQPEGATRAEISRWQQELANRRQYCAYLASLAEDAAASGQRVAARREKLVSELEDLKDLVGGKASVPKDQVYPKFDAIASCWKDVDLELRTIEARTLALDELNTYRESYVPTLPATHPVYRAALVDARAKLGATSTSLSKEEKSNVDDEADMAEAVARLDDDAALAVADHLVEAAGDEQEDAPVRLGVETTPEFMQLPLEYQGFCGWTIANRHGLLLPGKPALGVVRYKGACYVFAHEVAVRAFVRSPRDVVRGVVKTASENPELVHLLRLQYPGTSVAKVLAARAGSRGGAVSSSLDAPPAFVDAATETPLHFVEKHIDRSYEWNEWALRRRALRVAHLLSSCATTSMQTDKSHFRRDNHTQVYLPKIAGTQTRRATGTNPPLKFQYLHGLRGKPRPSKYVGGGGGGAAAAAAAAAAEAPTHHNTPCVVTLTYEQN</sequence>
<feature type="coiled-coil region" evidence="9">
    <location>
        <begin position="230"/>
        <end position="257"/>
    </location>
</feature>
<dbReference type="EMBL" id="JAQMWT010000563">
    <property type="protein sequence ID" value="KAJ8599472.1"/>
    <property type="molecule type" value="Genomic_DNA"/>
</dbReference>
<dbReference type="AlphaFoldDB" id="A0AAD7XFL6"/>
<feature type="region of interest" description="Disordered" evidence="10">
    <location>
        <begin position="146"/>
        <end position="166"/>
    </location>
</feature>
<dbReference type="GO" id="GO:0030030">
    <property type="term" value="P:cell projection organization"/>
    <property type="evidence" value="ECO:0007669"/>
    <property type="project" value="UniProtKB-KW"/>
</dbReference>
<dbReference type="PANTHER" id="PTHR21442:SF0">
    <property type="entry name" value="CILIA- AND FLAGELLA-ASSOCIATED PROTEIN 206"/>
    <property type="match status" value="1"/>
</dbReference>
<evidence type="ECO:0000256" key="9">
    <source>
        <dbReference type="SAM" id="Coils"/>
    </source>
</evidence>
<evidence type="ECO:0000313" key="12">
    <source>
        <dbReference type="Proteomes" id="UP001230188"/>
    </source>
</evidence>
<feature type="compositionally biased region" description="Basic and acidic residues" evidence="10">
    <location>
        <begin position="148"/>
        <end position="166"/>
    </location>
</feature>
<dbReference type="InterPro" id="IPR021897">
    <property type="entry name" value="FAP206"/>
</dbReference>
<comment type="subcellular location">
    <subcellularLocation>
        <location evidence="1">Cytoplasm</location>
        <location evidence="1">Cytoskeleton</location>
        <location evidence="1">Cilium axoneme</location>
    </subcellularLocation>
</comment>
<accession>A0AAD7XFL6</accession>
<keyword evidence="12" id="KW-1185">Reference proteome</keyword>
<evidence type="ECO:0000256" key="1">
    <source>
        <dbReference type="ARBA" id="ARBA00004430"/>
    </source>
</evidence>
<protein>
    <recommendedName>
        <fullName evidence="3">Cilia- and flagella-associated protein 206</fullName>
    </recommendedName>
</protein>
<comment type="similarity">
    <text evidence="2">Belongs to the CFAP206 family.</text>
</comment>
<dbReference type="Pfam" id="PF12018">
    <property type="entry name" value="FAP206"/>
    <property type="match status" value="1"/>
</dbReference>
<evidence type="ECO:0000256" key="8">
    <source>
        <dbReference type="ARBA" id="ARBA00023273"/>
    </source>
</evidence>
<keyword evidence="4" id="KW-0963">Cytoplasm</keyword>
<evidence type="ECO:0000256" key="7">
    <source>
        <dbReference type="ARBA" id="ARBA00023212"/>
    </source>
</evidence>
<dbReference type="GO" id="GO:0003356">
    <property type="term" value="P:regulation of cilium beat frequency"/>
    <property type="evidence" value="ECO:0007669"/>
    <property type="project" value="TreeGrafter"/>
</dbReference>
<keyword evidence="9" id="KW-0175">Coiled coil</keyword>
<keyword evidence="7" id="KW-0206">Cytoskeleton</keyword>
<evidence type="ECO:0000256" key="4">
    <source>
        <dbReference type="ARBA" id="ARBA00022490"/>
    </source>
</evidence>
<evidence type="ECO:0000256" key="6">
    <source>
        <dbReference type="ARBA" id="ARBA00023069"/>
    </source>
</evidence>
<evidence type="ECO:0000256" key="2">
    <source>
        <dbReference type="ARBA" id="ARBA00010500"/>
    </source>
</evidence>
<organism evidence="11 12">
    <name type="scientific">Chrysophaeum taylorii</name>
    <dbReference type="NCBI Taxonomy" id="2483200"/>
    <lineage>
        <taxon>Eukaryota</taxon>
        <taxon>Sar</taxon>
        <taxon>Stramenopiles</taxon>
        <taxon>Ochrophyta</taxon>
        <taxon>Pelagophyceae</taxon>
        <taxon>Pelagomonadales</taxon>
        <taxon>Pelagomonadaceae</taxon>
        <taxon>Chrysophaeum</taxon>
    </lineage>
</organism>
<dbReference type="GO" id="GO:0036064">
    <property type="term" value="C:ciliary basal body"/>
    <property type="evidence" value="ECO:0007669"/>
    <property type="project" value="TreeGrafter"/>
</dbReference>
<dbReference type="GO" id="GO:0005930">
    <property type="term" value="C:axoneme"/>
    <property type="evidence" value="ECO:0007669"/>
    <property type="project" value="UniProtKB-SubCell"/>
</dbReference>
<dbReference type="PANTHER" id="PTHR21442">
    <property type="entry name" value="CILIA- AND FLAGELLA-ASSOCIATED PROTEIN 206"/>
    <property type="match status" value="1"/>
</dbReference>